<dbReference type="EMBL" id="KK785198">
    <property type="protein sequence ID" value="KDO46814.1"/>
    <property type="molecule type" value="Genomic_DNA"/>
</dbReference>
<keyword evidence="1" id="KW-0812">Transmembrane</keyword>
<dbReference type="PANTHER" id="PTHR35455:SF1">
    <property type="entry name" value="AGAP005842-PA"/>
    <property type="match status" value="1"/>
</dbReference>
<dbReference type="Proteomes" id="UP000027120">
    <property type="component" value="Unassembled WGS sequence"/>
</dbReference>
<sequence length="79" mass="9261">MYDTDEVVFCPLFSLFCLVCFDWISGLWGPQCKSSMIAKENCALRCLSPTCYEFVYESDPLEEGEKDFVRSQEFKYCMH</sequence>
<protein>
    <submittedName>
        <fullName evidence="2">Uncharacterized protein</fullName>
    </submittedName>
</protein>
<gene>
    <name evidence="2" type="ORF">CISIN_1g0331351mg</name>
</gene>
<dbReference type="PANTHER" id="PTHR35455">
    <property type="entry name" value="UNNAMED PRODUCT"/>
    <property type="match status" value="1"/>
</dbReference>
<name>A0A067DUZ4_CITSI</name>
<dbReference type="Pfam" id="PF16029">
    <property type="entry name" value="DUF4787"/>
    <property type="match status" value="1"/>
</dbReference>
<keyword evidence="1" id="KW-0472">Membrane</keyword>
<keyword evidence="1" id="KW-1133">Transmembrane helix</keyword>
<proteinExistence type="predicted"/>
<keyword evidence="3" id="KW-1185">Reference proteome</keyword>
<accession>A0A067DUZ4</accession>
<evidence type="ECO:0000313" key="3">
    <source>
        <dbReference type="Proteomes" id="UP000027120"/>
    </source>
</evidence>
<organism evidence="2 3">
    <name type="scientific">Citrus sinensis</name>
    <name type="common">Sweet orange</name>
    <name type="synonym">Citrus aurantium var. sinensis</name>
    <dbReference type="NCBI Taxonomy" id="2711"/>
    <lineage>
        <taxon>Eukaryota</taxon>
        <taxon>Viridiplantae</taxon>
        <taxon>Streptophyta</taxon>
        <taxon>Embryophyta</taxon>
        <taxon>Tracheophyta</taxon>
        <taxon>Spermatophyta</taxon>
        <taxon>Magnoliopsida</taxon>
        <taxon>eudicotyledons</taxon>
        <taxon>Gunneridae</taxon>
        <taxon>Pentapetalae</taxon>
        <taxon>rosids</taxon>
        <taxon>malvids</taxon>
        <taxon>Sapindales</taxon>
        <taxon>Rutaceae</taxon>
        <taxon>Aurantioideae</taxon>
        <taxon>Citrus</taxon>
    </lineage>
</organism>
<reference evidence="2 3" key="1">
    <citation type="submission" date="2014-04" db="EMBL/GenBank/DDBJ databases">
        <authorList>
            <consortium name="International Citrus Genome Consortium"/>
            <person name="Gmitter F."/>
            <person name="Chen C."/>
            <person name="Farmerie W."/>
            <person name="Harkins T."/>
            <person name="Desany B."/>
            <person name="Mohiuddin M."/>
            <person name="Kodira C."/>
            <person name="Borodovsky M."/>
            <person name="Lomsadze A."/>
            <person name="Burns P."/>
            <person name="Jenkins J."/>
            <person name="Prochnik S."/>
            <person name="Shu S."/>
            <person name="Chapman J."/>
            <person name="Pitluck S."/>
            <person name="Schmutz J."/>
            <person name="Rokhsar D."/>
        </authorList>
    </citation>
    <scope>NUCLEOTIDE SEQUENCE</scope>
</reference>
<feature type="non-terminal residue" evidence="2">
    <location>
        <position position="79"/>
    </location>
</feature>
<evidence type="ECO:0000256" key="1">
    <source>
        <dbReference type="SAM" id="Phobius"/>
    </source>
</evidence>
<dbReference type="InterPro" id="IPR031985">
    <property type="entry name" value="DUF4787"/>
</dbReference>
<feature type="transmembrane region" description="Helical" evidence="1">
    <location>
        <begin position="12"/>
        <end position="29"/>
    </location>
</feature>
<evidence type="ECO:0000313" key="2">
    <source>
        <dbReference type="EMBL" id="KDO46814.1"/>
    </source>
</evidence>
<dbReference type="AlphaFoldDB" id="A0A067DUZ4"/>